<dbReference type="InterPro" id="IPR011993">
    <property type="entry name" value="PH-like_dom_sf"/>
</dbReference>
<dbReference type="CDD" id="cd13214">
    <property type="entry name" value="PH-GRAM_WBP2"/>
    <property type="match status" value="1"/>
</dbReference>
<dbReference type="GO" id="GO:0031490">
    <property type="term" value="F:chromatin DNA binding"/>
    <property type="evidence" value="ECO:0007669"/>
    <property type="project" value="TreeGrafter"/>
</dbReference>
<dbReference type="SUPFAM" id="SSF50729">
    <property type="entry name" value="PH domain-like"/>
    <property type="match status" value="1"/>
</dbReference>
<accession>A0A6A4V036</accession>
<dbReference type="PANTHER" id="PTHR31606:SF1">
    <property type="entry name" value="WW DOMAIN BINDING PROTEIN 2, ISOFORM E"/>
    <property type="match status" value="1"/>
</dbReference>
<keyword evidence="4" id="KW-1185">Reference proteome</keyword>
<dbReference type="Pfam" id="PF02893">
    <property type="entry name" value="GRAM"/>
    <property type="match status" value="1"/>
</dbReference>
<dbReference type="Proteomes" id="UP000440578">
    <property type="component" value="Unassembled WGS sequence"/>
</dbReference>
<evidence type="ECO:0000256" key="1">
    <source>
        <dbReference type="SAM" id="MobiDB-lite"/>
    </source>
</evidence>
<dbReference type="OrthoDB" id="1259151at2759"/>
<feature type="region of interest" description="Disordered" evidence="1">
    <location>
        <begin position="198"/>
        <end position="260"/>
    </location>
</feature>
<evidence type="ECO:0000313" key="4">
    <source>
        <dbReference type="Proteomes" id="UP000440578"/>
    </source>
</evidence>
<reference evidence="3 4" key="1">
    <citation type="submission" date="2019-07" db="EMBL/GenBank/DDBJ databases">
        <title>Draft genome assembly of a fouling barnacle, Amphibalanus amphitrite (Darwin, 1854): The first reference genome for Thecostraca.</title>
        <authorList>
            <person name="Kim W."/>
        </authorList>
    </citation>
    <scope>NUCLEOTIDE SEQUENCE [LARGE SCALE GENOMIC DNA]</scope>
    <source>
        <strain evidence="3">SNU_AA5</strain>
        <tissue evidence="3">Soma without cirri and trophi</tissue>
    </source>
</reference>
<protein>
    <submittedName>
        <fullName evidence="3">WW domain-binding protein 2</fullName>
    </submittedName>
</protein>
<organism evidence="3 4">
    <name type="scientific">Amphibalanus amphitrite</name>
    <name type="common">Striped barnacle</name>
    <name type="synonym">Balanus amphitrite</name>
    <dbReference type="NCBI Taxonomy" id="1232801"/>
    <lineage>
        <taxon>Eukaryota</taxon>
        <taxon>Metazoa</taxon>
        <taxon>Ecdysozoa</taxon>
        <taxon>Arthropoda</taxon>
        <taxon>Crustacea</taxon>
        <taxon>Multicrustacea</taxon>
        <taxon>Cirripedia</taxon>
        <taxon>Thoracica</taxon>
        <taxon>Thoracicalcarea</taxon>
        <taxon>Balanomorpha</taxon>
        <taxon>Balanoidea</taxon>
        <taxon>Balanidae</taxon>
        <taxon>Amphibalaninae</taxon>
        <taxon>Amphibalanus</taxon>
    </lineage>
</organism>
<dbReference type="PANTHER" id="PTHR31606">
    <property type="entry name" value="WW DOMAIN BINDING PROTEIN 2, ISOFORM E"/>
    <property type="match status" value="1"/>
</dbReference>
<dbReference type="GO" id="GO:0003713">
    <property type="term" value="F:transcription coactivator activity"/>
    <property type="evidence" value="ECO:0007669"/>
    <property type="project" value="InterPro"/>
</dbReference>
<dbReference type="GO" id="GO:0005634">
    <property type="term" value="C:nucleus"/>
    <property type="evidence" value="ECO:0007669"/>
    <property type="project" value="TreeGrafter"/>
</dbReference>
<dbReference type="InterPro" id="IPR004182">
    <property type="entry name" value="GRAM"/>
</dbReference>
<dbReference type="EMBL" id="VIIS01002129">
    <property type="protein sequence ID" value="KAF0288106.1"/>
    <property type="molecule type" value="Genomic_DNA"/>
</dbReference>
<comment type="caution">
    <text evidence="3">The sequence shown here is derived from an EMBL/GenBank/DDBJ whole genome shotgun (WGS) entry which is preliminary data.</text>
</comment>
<proteinExistence type="predicted"/>
<dbReference type="AlphaFoldDB" id="A0A6A4V036"/>
<dbReference type="InterPro" id="IPR044852">
    <property type="entry name" value="WBP2-like"/>
</dbReference>
<name>A0A6A4V036_AMPAM</name>
<feature type="domain" description="GRAM" evidence="2">
    <location>
        <begin position="43"/>
        <end position="131"/>
    </location>
</feature>
<evidence type="ECO:0000259" key="2">
    <source>
        <dbReference type="Pfam" id="PF02893"/>
    </source>
</evidence>
<feature type="compositionally biased region" description="Pro residues" evidence="1">
    <location>
        <begin position="198"/>
        <end position="209"/>
    </location>
</feature>
<feature type="compositionally biased region" description="Low complexity" evidence="1">
    <location>
        <begin position="213"/>
        <end position="225"/>
    </location>
</feature>
<sequence length="260" mass="27778">MAVNSAHAPGGGVLIHAGESIILFCKNVVVDFDDVRDCKEMHGDKKGCLYLTTHRMIFTHDKKGDKFVSFSFPFVTLQEVELEQPLFGANYIKGKVRAQPGGGFSGEARFKLTFKHGGCIEFGQAMLQAAKMAGRHTSQGFAPPPYTPYQGNVYPAPPPAYTPPQQGFYGWVPPYQTFPDQPPAGSVFVQEAPPPYPGLGGYPAPPGYPPQNGASAPSAPAGAPPVGFYTPGAGPGPAYAPPPPQPGYWEAPPQYQKKND</sequence>
<gene>
    <name evidence="3" type="primary">WBP2_0</name>
    <name evidence="3" type="ORF">FJT64_013513</name>
</gene>
<dbReference type="Gene3D" id="2.30.29.30">
    <property type="entry name" value="Pleckstrin-homology domain (PH domain)/Phosphotyrosine-binding domain (PTB)"/>
    <property type="match status" value="1"/>
</dbReference>
<evidence type="ECO:0000313" key="3">
    <source>
        <dbReference type="EMBL" id="KAF0288106.1"/>
    </source>
</evidence>